<reference evidence="2 3" key="1">
    <citation type="submission" date="2024-07" db="EMBL/GenBank/DDBJ databases">
        <authorList>
            <person name="Akdeniz Z."/>
        </authorList>
    </citation>
    <scope>NUCLEOTIDE SEQUENCE [LARGE SCALE GENOMIC DNA]</scope>
</reference>
<feature type="transmembrane region" description="Helical" evidence="1">
    <location>
        <begin position="20"/>
        <end position="44"/>
    </location>
</feature>
<gene>
    <name evidence="2" type="ORF">HINF_LOCUS50092</name>
</gene>
<evidence type="ECO:0000313" key="3">
    <source>
        <dbReference type="Proteomes" id="UP001642409"/>
    </source>
</evidence>
<keyword evidence="1" id="KW-0472">Membrane</keyword>
<name>A0ABP1KHL2_9EUKA</name>
<comment type="caution">
    <text evidence="2">The sequence shown here is derived from an EMBL/GenBank/DDBJ whole genome shotgun (WGS) entry which is preliminary data.</text>
</comment>
<dbReference type="EMBL" id="CAXDID020000238">
    <property type="protein sequence ID" value="CAL6062235.1"/>
    <property type="molecule type" value="Genomic_DNA"/>
</dbReference>
<organism evidence="2 3">
    <name type="scientific">Hexamita inflata</name>
    <dbReference type="NCBI Taxonomy" id="28002"/>
    <lineage>
        <taxon>Eukaryota</taxon>
        <taxon>Metamonada</taxon>
        <taxon>Diplomonadida</taxon>
        <taxon>Hexamitidae</taxon>
        <taxon>Hexamitinae</taxon>
        <taxon>Hexamita</taxon>
    </lineage>
</organism>
<protein>
    <submittedName>
        <fullName evidence="2">Hypothetical_protein</fullName>
    </submittedName>
</protein>
<dbReference type="PROSITE" id="PS51257">
    <property type="entry name" value="PROKAR_LIPOPROTEIN"/>
    <property type="match status" value="1"/>
</dbReference>
<sequence>MLRMLRFISDWRYFISLDYAVIVVGVLIVLGIIGCIIGCVCSCFKAARPKQISTYVISGQNQVQQQQQQMYQPQQQIQMTPPQVQLNYPQPPVLPAQFQ</sequence>
<keyword evidence="1" id="KW-0812">Transmembrane</keyword>
<evidence type="ECO:0000313" key="2">
    <source>
        <dbReference type="EMBL" id="CAL6062235.1"/>
    </source>
</evidence>
<keyword evidence="1" id="KW-1133">Transmembrane helix</keyword>
<accession>A0ABP1KHL2</accession>
<evidence type="ECO:0000256" key="1">
    <source>
        <dbReference type="SAM" id="Phobius"/>
    </source>
</evidence>
<proteinExistence type="predicted"/>
<keyword evidence="3" id="KW-1185">Reference proteome</keyword>
<dbReference type="Proteomes" id="UP001642409">
    <property type="component" value="Unassembled WGS sequence"/>
</dbReference>